<proteinExistence type="predicted"/>
<organism evidence="1 2">
    <name type="scientific">Dermatophagoides farinae</name>
    <name type="common">American house dust mite</name>
    <dbReference type="NCBI Taxonomy" id="6954"/>
    <lineage>
        <taxon>Eukaryota</taxon>
        <taxon>Metazoa</taxon>
        <taxon>Ecdysozoa</taxon>
        <taxon>Arthropoda</taxon>
        <taxon>Chelicerata</taxon>
        <taxon>Arachnida</taxon>
        <taxon>Acari</taxon>
        <taxon>Acariformes</taxon>
        <taxon>Sarcoptiformes</taxon>
        <taxon>Astigmata</taxon>
        <taxon>Psoroptidia</taxon>
        <taxon>Analgoidea</taxon>
        <taxon>Pyroglyphidae</taxon>
        <taxon>Dermatophagoidinae</taxon>
        <taxon>Dermatophagoides</taxon>
    </lineage>
</organism>
<protein>
    <submittedName>
        <fullName evidence="1">Uncharacterized protein</fullName>
    </submittedName>
</protein>
<comment type="caution">
    <text evidence="1">The sequence shown here is derived from an EMBL/GenBank/DDBJ whole genome shotgun (WGS) entry which is preliminary data.</text>
</comment>
<reference evidence="1" key="2">
    <citation type="journal article" date="2022" name="Res Sq">
        <title>Comparative Genomics Reveals Insights into the Divergent Evolution of Astigmatic Mites and Household Pest Adaptations.</title>
        <authorList>
            <person name="Xiong Q."/>
            <person name="Wan A.T.-Y."/>
            <person name="Liu X.-Y."/>
            <person name="Fung C.S.-H."/>
            <person name="Xiao X."/>
            <person name="Malainual N."/>
            <person name="Hou J."/>
            <person name="Wang L."/>
            <person name="Wang M."/>
            <person name="Yang K."/>
            <person name="Cui Y."/>
            <person name="Leung E."/>
            <person name="Nong W."/>
            <person name="Shin S.-K."/>
            <person name="Au S."/>
            <person name="Jeong K.Y."/>
            <person name="Chew F.T."/>
            <person name="Hui J."/>
            <person name="Leung T.F."/>
            <person name="Tungtrongchitr A."/>
            <person name="Zhong N."/>
            <person name="Liu Z."/>
            <person name="Tsui S."/>
        </authorList>
    </citation>
    <scope>NUCLEOTIDE SEQUENCE</scope>
    <source>
        <strain evidence="1">Derf</strain>
        <tissue evidence="1">Whole organism</tissue>
    </source>
</reference>
<keyword evidence="2" id="KW-1185">Reference proteome</keyword>
<evidence type="ECO:0000313" key="1">
    <source>
        <dbReference type="EMBL" id="KAH9494068.1"/>
    </source>
</evidence>
<dbReference type="AlphaFoldDB" id="A0A922KTS3"/>
<dbReference type="EMBL" id="ASGP02000008">
    <property type="protein sequence ID" value="KAH9494068.1"/>
    <property type="molecule type" value="Genomic_DNA"/>
</dbReference>
<reference evidence="1" key="1">
    <citation type="submission" date="2013-05" db="EMBL/GenBank/DDBJ databases">
        <authorList>
            <person name="Yim A.K.Y."/>
            <person name="Chan T.F."/>
            <person name="Ji K.M."/>
            <person name="Liu X.Y."/>
            <person name="Zhou J.W."/>
            <person name="Li R.Q."/>
            <person name="Yang K.Y."/>
            <person name="Li J."/>
            <person name="Li M."/>
            <person name="Law P.T.W."/>
            <person name="Wu Y.L."/>
            <person name="Cai Z.L."/>
            <person name="Qin H."/>
            <person name="Bao Y."/>
            <person name="Leung R.K.K."/>
            <person name="Ng P.K.S."/>
            <person name="Zou J."/>
            <person name="Zhong X.J."/>
            <person name="Ran P.X."/>
            <person name="Zhong N.S."/>
            <person name="Liu Z.G."/>
            <person name="Tsui S.K.W."/>
        </authorList>
    </citation>
    <scope>NUCLEOTIDE SEQUENCE</scope>
    <source>
        <strain evidence="1">Derf</strain>
        <tissue evidence="1">Whole organism</tissue>
    </source>
</reference>
<evidence type="ECO:0000313" key="2">
    <source>
        <dbReference type="Proteomes" id="UP000790347"/>
    </source>
</evidence>
<accession>A0A922KTS3</accession>
<gene>
    <name evidence="1" type="ORF">DERF_014785</name>
</gene>
<name>A0A922KTS3_DERFA</name>
<dbReference type="Proteomes" id="UP000790347">
    <property type="component" value="Unassembled WGS sequence"/>
</dbReference>
<sequence length="113" mass="13090">MVIGRCYAKANPYVRIYEYCWPSYVLQFMAHNANKILLFIIGRIKWMDNQCKQAILYIIDQKKTTTLANKIANVSATNWHSSNQAVGLVLMPSWFRGVSSFHRNGKDIDPHVR</sequence>